<dbReference type="Pfam" id="PF00563">
    <property type="entry name" value="EAL"/>
    <property type="match status" value="1"/>
</dbReference>
<dbReference type="NCBIfam" id="TIGR00254">
    <property type="entry name" value="GGDEF"/>
    <property type="match status" value="1"/>
</dbReference>
<dbReference type="NCBIfam" id="TIGR00229">
    <property type="entry name" value="sensory_box"/>
    <property type="match status" value="1"/>
</dbReference>
<dbReference type="CDD" id="cd01949">
    <property type="entry name" value="GGDEF"/>
    <property type="match status" value="1"/>
</dbReference>
<keyword evidence="1" id="KW-1133">Transmembrane helix</keyword>
<evidence type="ECO:0000259" key="3">
    <source>
        <dbReference type="PROSITE" id="PS50883"/>
    </source>
</evidence>
<dbReference type="Pfam" id="PF00990">
    <property type="entry name" value="GGDEF"/>
    <property type="match status" value="1"/>
</dbReference>
<proteinExistence type="predicted"/>
<dbReference type="InterPro" id="IPR052155">
    <property type="entry name" value="Biofilm_reg_signaling"/>
</dbReference>
<dbReference type="PROSITE" id="PS50887">
    <property type="entry name" value="GGDEF"/>
    <property type="match status" value="1"/>
</dbReference>
<dbReference type="RefSeq" id="WP_183409466.1">
    <property type="nucleotide sequence ID" value="NZ_JACHWY010000001.1"/>
</dbReference>
<dbReference type="InterPro" id="IPR000014">
    <property type="entry name" value="PAS"/>
</dbReference>
<dbReference type="InterPro" id="IPR035965">
    <property type="entry name" value="PAS-like_dom_sf"/>
</dbReference>
<name>A0A7W4W450_9GAMM</name>
<dbReference type="Gene3D" id="3.30.70.270">
    <property type="match status" value="1"/>
</dbReference>
<dbReference type="SUPFAM" id="SSF55073">
    <property type="entry name" value="Nucleotide cyclase"/>
    <property type="match status" value="1"/>
</dbReference>
<dbReference type="InterPro" id="IPR001633">
    <property type="entry name" value="EAL_dom"/>
</dbReference>
<dbReference type="Gene3D" id="3.20.20.450">
    <property type="entry name" value="EAL domain"/>
    <property type="match status" value="1"/>
</dbReference>
<evidence type="ECO:0000313" key="5">
    <source>
        <dbReference type="EMBL" id="MBB3046798.1"/>
    </source>
</evidence>
<protein>
    <submittedName>
        <fullName evidence="5">Diguanylate cyclase (GGDEF)-like protein/PAS domain S-box-containing protein</fullName>
    </submittedName>
</protein>
<dbReference type="Pfam" id="PF08447">
    <property type="entry name" value="PAS_3"/>
    <property type="match status" value="1"/>
</dbReference>
<dbReference type="InterPro" id="IPR043128">
    <property type="entry name" value="Rev_trsase/Diguanyl_cyclase"/>
</dbReference>
<organism evidence="5 6">
    <name type="scientific">Litorivivens lipolytica</name>
    <dbReference type="NCBI Taxonomy" id="1524264"/>
    <lineage>
        <taxon>Bacteria</taxon>
        <taxon>Pseudomonadati</taxon>
        <taxon>Pseudomonadota</taxon>
        <taxon>Gammaproteobacteria</taxon>
        <taxon>Litorivivens</taxon>
    </lineage>
</organism>
<evidence type="ECO:0000259" key="4">
    <source>
        <dbReference type="PROSITE" id="PS50887"/>
    </source>
</evidence>
<evidence type="ECO:0000313" key="6">
    <source>
        <dbReference type="Proteomes" id="UP000537130"/>
    </source>
</evidence>
<dbReference type="Proteomes" id="UP000537130">
    <property type="component" value="Unassembled WGS sequence"/>
</dbReference>
<feature type="domain" description="GGDEF" evidence="4">
    <location>
        <begin position="365"/>
        <end position="497"/>
    </location>
</feature>
<dbReference type="InterPro" id="IPR000700">
    <property type="entry name" value="PAS-assoc_C"/>
</dbReference>
<dbReference type="InterPro" id="IPR001610">
    <property type="entry name" value="PAC"/>
</dbReference>
<accession>A0A7W4W450</accession>
<dbReference type="SUPFAM" id="SSF55785">
    <property type="entry name" value="PYP-like sensor domain (PAS domain)"/>
    <property type="match status" value="2"/>
</dbReference>
<dbReference type="PROSITE" id="PS50113">
    <property type="entry name" value="PAC"/>
    <property type="match status" value="1"/>
</dbReference>
<dbReference type="EMBL" id="JACHWY010000001">
    <property type="protein sequence ID" value="MBB3046798.1"/>
    <property type="molecule type" value="Genomic_DNA"/>
</dbReference>
<dbReference type="InterPro" id="IPR000160">
    <property type="entry name" value="GGDEF_dom"/>
</dbReference>
<dbReference type="CDD" id="cd00130">
    <property type="entry name" value="PAS"/>
    <property type="match status" value="1"/>
</dbReference>
<gene>
    <name evidence="5" type="ORF">FHR99_001034</name>
</gene>
<feature type="transmembrane region" description="Helical" evidence="1">
    <location>
        <begin position="58"/>
        <end position="77"/>
    </location>
</feature>
<dbReference type="SMART" id="SM00086">
    <property type="entry name" value="PAC"/>
    <property type="match status" value="2"/>
</dbReference>
<dbReference type="SMART" id="SM00052">
    <property type="entry name" value="EAL"/>
    <property type="match status" value="1"/>
</dbReference>
<feature type="domain" description="PAC" evidence="2">
    <location>
        <begin position="283"/>
        <end position="335"/>
    </location>
</feature>
<evidence type="ECO:0000256" key="1">
    <source>
        <dbReference type="SAM" id="Phobius"/>
    </source>
</evidence>
<dbReference type="PANTHER" id="PTHR44757">
    <property type="entry name" value="DIGUANYLATE CYCLASE DGCP"/>
    <property type="match status" value="1"/>
</dbReference>
<reference evidence="5 6" key="1">
    <citation type="submission" date="2020-08" db="EMBL/GenBank/DDBJ databases">
        <title>Genomic Encyclopedia of Type Strains, Phase III (KMG-III): the genomes of soil and plant-associated and newly described type strains.</title>
        <authorList>
            <person name="Whitman W."/>
        </authorList>
    </citation>
    <scope>NUCLEOTIDE SEQUENCE [LARGE SCALE GENOMIC DNA]</scope>
    <source>
        <strain evidence="5 6">CECT 8654</strain>
    </source>
</reference>
<evidence type="ECO:0000259" key="2">
    <source>
        <dbReference type="PROSITE" id="PS50113"/>
    </source>
</evidence>
<dbReference type="SMART" id="SM00267">
    <property type="entry name" value="GGDEF"/>
    <property type="match status" value="1"/>
</dbReference>
<keyword evidence="6" id="KW-1185">Reference proteome</keyword>
<dbReference type="CDD" id="cd01948">
    <property type="entry name" value="EAL"/>
    <property type="match status" value="1"/>
</dbReference>
<dbReference type="PANTHER" id="PTHR44757:SF2">
    <property type="entry name" value="BIOFILM ARCHITECTURE MAINTENANCE PROTEIN MBAA"/>
    <property type="match status" value="1"/>
</dbReference>
<dbReference type="PROSITE" id="PS50883">
    <property type="entry name" value="EAL"/>
    <property type="match status" value="1"/>
</dbReference>
<keyword evidence="1" id="KW-0472">Membrane</keyword>
<dbReference type="InterPro" id="IPR035919">
    <property type="entry name" value="EAL_sf"/>
</dbReference>
<comment type="caution">
    <text evidence="5">The sequence shown here is derived from an EMBL/GenBank/DDBJ whole genome shotgun (WGS) entry which is preliminary data.</text>
</comment>
<dbReference type="Gene3D" id="3.30.450.20">
    <property type="entry name" value="PAS domain"/>
    <property type="match status" value="2"/>
</dbReference>
<dbReference type="SUPFAM" id="SSF141868">
    <property type="entry name" value="EAL domain-like"/>
    <property type="match status" value="1"/>
</dbReference>
<feature type="domain" description="EAL" evidence="3">
    <location>
        <begin position="506"/>
        <end position="759"/>
    </location>
</feature>
<sequence length="759" mass="85740">MPPDIRSCFSADNSQPSFVLTKLPYLAFCVFGISWILLSDIFLLLLQVPDTLLEMTSLQIAKGILFVLISAMMFYFLSARLGHRLTRAERNAEVLSMISRGAYDLIWRCDADARDFGIVHCKELDPAMVEYALNNHLIHPGDLKTETRLWMTALEKSQSFTSVSRLNLTGEFRHYRNDIFPVTDESGAVVEWVGACRDIHEQTVARESLARSEEMLRLAAEAGSVGIWEWDQGLDVLTVSEEMERQVGSKLKRPGDLRQFIHKDDYPAVRWTMLEAKRYSTPFEIEYRVESADGDTRWILNKGTTLCRTTESSRHMVGVSIDISRTKRSEEKYRHLAHHDPLTSLPNRRKMKQWLRQFSDSKQAGDALLGIVSIDYFARINDVYGQAVGNSLLKQVANRLAEHVQAADFVCRYGADTFLIVHSIEDVDCPQKRFSQLLYSISKSYDIDGLQLKAGFSSGLITLNAFGFDWQESINGAEIALARSKSSRRGSITVYEESMAKISARFETVRNELHHAIERNELFVVFQPLMEISNSGVAGFEALVRWDSPRLGSVSPVEFIPLAEKTGLIDAVSTVVLKHISSQIRDWKRRGYCVPPISFNLSPSTLENVDGAEKFLIQLETYGLCPGDLVLEFTETAVIHNEEVVAENIRVLARHGFRIALDDFGTGYSSLENLYKLHISKLKIDKSFVFKIKGSVKHANIVRGLISMARSIDLNVIAEGVESEDQLEMLREWGCDMAQGYIFAKPMLPADAERYLEAA</sequence>
<dbReference type="InterPro" id="IPR013655">
    <property type="entry name" value="PAS_fold_3"/>
</dbReference>
<dbReference type="AlphaFoldDB" id="A0A7W4W450"/>
<keyword evidence="1" id="KW-0812">Transmembrane</keyword>
<dbReference type="InterPro" id="IPR029787">
    <property type="entry name" value="Nucleotide_cyclase"/>
</dbReference>
<feature type="transmembrane region" description="Helical" evidence="1">
    <location>
        <begin position="25"/>
        <end position="46"/>
    </location>
</feature>